<dbReference type="RefSeq" id="WP_221290163.1">
    <property type="nucleotide sequence ID" value="NZ_AP024597.1"/>
</dbReference>
<evidence type="ECO:0000313" key="1">
    <source>
        <dbReference type="EMBL" id="BCU69996.1"/>
    </source>
</evidence>
<sequence length="194" mass="22604">MISKDKVLDVIEFFRANRSVNEIRGVDKRVMKLLIDLGVLKVRGRVISLDTNFRAIHTLVEVVDNGKRPKIRVRSIIFDKLKDNDKIFVVWKSYLTDPIPVVERGEFEIKQTNPLPILAVYTTTTVQFVNPVIKFRFSTGYEHEILFNLMNLPYHYILPPSGKPFKKFIEVENIDAPKTLYFYYNTNPRSNSPV</sequence>
<proteinExistence type="predicted"/>
<dbReference type="KEGG" id="csty:KN1_12930"/>
<gene>
    <name evidence="1" type="ORF">KN1_12930</name>
</gene>
<dbReference type="GeneID" id="66163023"/>
<dbReference type="Proteomes" id="UP000825123">
    <property type="component" value="Chromosome"/>
</dbReference>
<reference evidence="1 2" key="1">
    <citation type="submission" date="2021-04" db="EMBL/GenBank/DDBJ databases">
        <title>Complete genome sequence of Stygiolobus sp. KN-1.</title>
        <authorList>
            <person name="Nakamura K."/>
            <person name="Sakai H."/>
            <person name="Kurosawa N."/>
        </authorList>
    </citation>
    <scope>NUCLEOTIDE SEQUENCE [LARGE SCALE GENOMIC DNA]</scope>
    <source>
        <strain evidence="1 2">KN-1</strain>
    </source>
</reference>
<dbReference type="EMBL" id="AP024597">
    <property type="protein sequence ID" value="BCU69996.1"/>
    <property type="molecule type" value="Genomic_DNA"/>
</dbReference>
<name>A0A8D5U704_9CREN</name>
<accession>A0A8D5U704</accession>
<keyword evidence="2" id="KW-1185">Reference proteome</keyword>
<protein>
    <submittedName>
        <fullName evidence="1">Uncharacterized protein</fullName>
    </submittedName>
</protein>
<organism evidence="1 2">
    <name type="scientific">Stygiolobus caldivivus</name>
    <dbReference type="NCBI Taxonomy" id="2824673"/>
    <lineage>
        <taxon>Archaea</taxon>
        <taxon>Thermoproteota</taxon>
        <taxon>Thermoprotei</taxon>
        <taxon>Sulfolobales</taxon>
        <taxon>Sulfolobaceae</taxon>
        <taxon>Stygiolobus</taxon>
    </lineage>
</organism>
<evidence type="ECO:0000313" key="2">
    <source>
        <dbReference type="Proteomes" id="UP000825123"/>
    </source>
</evidence>
<dbReference type="AlphaFoldDB" id="A0A8D5U704"/>